<gene>
    <name evidence="1" type="ORF">TU35_002200</name>
</gene>
<proteinExistence type="predicted"/>
<keyword evidence="1" id="KW-0689">Ribosomal protein</keyword>
<keyword evidence="1" id="KW-0687">Ribonucleoprotein</keyword>
<evidence type="ECO:0000313" key="1">
    <source>
        <dbReference type="EMBL" id="MFB6490052.1"/>
    </source>
</evidence>
<dbReference type="EMBL" id="JZWT02000004">
    <property type="protein sequence ID" value="MFB6490052.1"/>
    <property type="molecule type" value="Genomic_DNA"/>
</dbReference>
<reference evidence="1" key="1">
    <citation type="submission" date="2024-07" db="EMBL/GenBank/DDBJ databases">
        <title>Metagenome and Metagenome-Assembled Genomes of Archaea from a hot spring from the geothermal field of Los Azufres, Mexico.</title>
        <authorList>
            <person name="Marin-Paredes R."/>
            <person name="Martinez-Romero E."/>
            <person name="Servin-Garciduenas L.E."/>
        </authorList>
    </citation>
    <scope>NUCLEOTIDE SEQUENCE</scope>
</reference>
<dbReference type="Proteomes" id="UP000033636">
    <property type="component" value="Unassembled WGS sequence"/>
</dbReference>
<accession>A0ACC6UZ05</accession>
<organism evidence="1 2">
    <name type="scientific">Thermoproteus sp. AZ2</name>
    <dbReference type="NCBI Taxonomy" id="1609232"/>
    <lineage>
        <taxon>Archaea</taxon>
        <taxon>Thermoproteota</taxon>
        <taxon>Thermoprotei</taxon>
        <taxon>Thermoproteales</taxon>
        <taxon>Thermoproteaceae</taxon>
        <taxon>Thermoproteus</taxon>
    </lineage>
</organism>
<sequence length="347" mass="38033">MTIQLGKRAYARTRPYPQKKSKILSELEDLTKQYRYIFVFDLHGLSARILHEYRFRLRGYGVVKVAKHNLMRLALRRVYGEVPPEVDKELFGERAYIFTNENPALFVKIVEANAVRREARGGDVAPYDIIAPAGPTNLSPGPILSKFGKLKIPTRVQEGKIWIAKDSPVVKAGQQITDEVADILRVLGVEPIYETLKLIGVIWAGKRFVPTSELAIEPKKYFEMFQSAAAAARNLALNVVYPTPEVLSVVLPNAHARAVALAVKLGVISKETLPALLARAATEATALAGVVAPKAPQLGLEVQQAAPQPAQQPAEEQKKEEAAKKEEGEEKGPSEEEIAGGLSALFG</sequence>
<evidence type="ECO:0000313" key="2">
    <source>
        <dbReference type="Proteomes" id="UP000033636"/>
    </source>
</evidence>
<comment type="caution">
    <text evidence="1">The sequence shown here is derived from an EMBL/GenBank/DDBJ whole genome shotgun (WGS) entry which is preliminary data.</text>
</comment>
<name>A0ACC6UZ05_9CREN</name>
<protein>
    <submittedName>
        <fullName evidence="1">50S ribosomal protein L10</fullName>
    </submittedName>
</protein>